<name>A0A3G8LZC8_9GAMM</name>
<evidence type="ECO:0000313" key="3">
    <source>
        <dbReference type="Proteomes" id="UP000278035"/>
    </source>
</evidence>
<reference evidence="3" key="1">
    <citation type="submission" date="2018-11" db="EMBL/GenBank/DDBJ databases">
        <title>Shewanella sp. M2.</title>
        <authorList>
            <person name="Hwang Y.J."/>
            <person name="Hwang C.Y."/>
        </authorList>
    </citation>
    <scope>NUCLEOTIDE SEQUENCE [LARGE SCALE GENOMIC DNA]</scope>
    <source>
        <strain evidence="3">LMG 19866</strain>
    </source>
</reference>
<dbReference type="EMBL" id="CP034015">
    <property type="protein sequence ID" value="AZG74784.1"/>
    <property type="molecule type" value="Genomic_DNA"/>
</dbReference>
<dbReference type="AlphaFoldDB" id="A0A3G8LZC8"/>
<evidence type="ECO:0000256" key="1">
    <source>
        <dbReference type="SAM" id="MobiDB-lite"/>
    </source>
</evidence>
<keyword evidence="3" id="KW-1185">Reference proteome</keyword>
<gene>
    <name evidence="2" type="ORF">EGC82_19725</name>
</gene>
<protein>
    <submittedName>
        <fullName evidence="2">Uncharacterized protein</fullName>
    </submittedName>
</protein>
<sequence length="224" mass="25093">MLKSIIVFICVLFLTYFCYSYFSQQATNSIDLPDVASTTSSEPQTTSNSIPNTSDEIIAEVPNDIELNTSVVTEVNEDFFNQFTHLNKNHFQSSEQLTSGFINEDGEVSKAALEDTFKASNFDEFIEQVDSIEKSENAAIREATLAQSLYQLEDIQVYSERYSCAGKICLVSFNFDGNDENTAELSKFTANYSFTNIIEGENGTKQFKAVYIETDDPSTLSLSY</sequence>
<dbReference type="OrthoDB" id="6272871at2"/>
<evidence type="ECO:0000313" key="2">
    <source>
        <dbReference type="EMBL" id="AZG74784.1"/>
    </source>
</evidence>
<proteinExistence type="predicted"/>
<dbReference type="RefSeq" id="WP_124732262.1">
    <property type="nucleotide sequence ID" value="NZ_CBCSKC010000041.1"/>
</dbReference>
<organism evidence="2 3">
    <name type="scientific">Shewanella livingstonensis</name>
    <dbReference type="NCBI Taxonomy" id="150120"/>
    <lineage>
        <taxon>Bacteria</taxon>
        <taxon>Pseudomonadati</taxon>
        <taxon>Pseudomonadota</taxon>
        <taxon>Gammaproteobacteria</taxon>
        <taxon>Alteromonadales</taxon>
        <taxon>Shewanellaceae</taxon>
        <taxon>Shewanella</taxon>
    </lineage>
</organism>
<feature type="region of interest" description="Disordered" evidence="1">
    <location>
        <begin position="35"/>
        <end position="55"/>
    </location>
</feature>
<dbReference type="KEGG" id="slj:EGC82_19725"/>
<accession>A0A3G8LZC8</accession>
<dbReference type="Proteomes" id="UP000278035">
    <property type="component" value="Chromosome"/>
</dbReference>